<keyword evidence="2" id="KW-1185">Reference proteome</keyword>
<gene>
    <name evidence="1" type="ORF">EPUS_09366</name>
</gene>
<protein>
    <submittedName>
        <fullName evidence="1">Uncharacterized protein</fullName>
    </submittedName>
</protein>
<dbReference type="Proteomes" id="UP000019373">
    <property type="component" value="Unassembled WGS sequence"/>
</dbReference>
<dbReference type="HOGENOM" id="CLU_2527451_0_0_1"/>
<evidence type="ECO:0000313" key="1">
    <source>
        <dbReference type="EMBL" id="ERF72000.1"/>
    </source>
</evidence>
<proteinExistence type="predicted"/>
<reference evidence="2" key="1">
    <citation type="journal article" date="2014" name="BMC Genomics">
        <title>Genome characteristics reveal the impact of lichenization on lichen-forming fungus Endocarpon pusillum Hedwig (Verrucariales, Ascomycota).</title>
        <authorList>
            <person name="Wang Y.-Y."/>
            <person name="Liu B."/>
            <person name="Zhang X.-Y."/>
            <person name="Zhou Q.-M."/>
            <person name="Zhang T."/>
            <person name="Li H."/>
            <person name="Yu Y.-F."/>
            <person name="Zhang X.-L."/>
            <person name="Hao X.-Y."/>
            <person name="Wang M."/>
            <person name="Wang L."/>
            <person name="Wei J.-C."/>
        </authorList>
    </citation>
    <scope>NUCLEOTIDE SEQUENCE [LARGE SCALE GENOMIC DNA]</scope>
    <source>
        <strain evidence="2">Z07020 / HMAS-L-300199</strain>
    </source>
</reference>
<organism evidence="1 2">
    <name type="scientific">Endocarpon pusillum (strain Z07020 / HMAS-L-300199)</name>
    <name type="common">Lichen-forming fungus</name>
    <dbReference type="NCBI Taxonomy" id="1263415"/>
    <lineage>
        <taxon>Eukaryota</taxon>
        <taxon>Fungi</taxon>
        <taxon>Dikarya</taxon>
        <taxon>Ascomycota</taxon>
        <taxon>Pezizomycotina</taxon>
        <taxon>Eurotiomycetes</taxon>
        <taxon>Chaetothyriomycetidae</taxon>
        <taxon>Verrucariales</taxon>
        <taxon>Verrucariaceae</taxon>
        <taxon>Endocarpon</taxon>
    </lineage>
</organism>
<dbReference type="RefSeq" id="XP_007802355.1">
    <property type="nucleotide sequence ID" value="XM_007804164.1"/>
</dbReference>
<dbReference type="AlphaFoldDB" id="U1HNP7"/>
<accession>U1HNP7</accession>
<dbReference type="GeneID" id="19244188"/>
<evidence type="ECO:0000313" key="2">
    <source>
        <dbReference type="Proteomes" id="UP000019373"/>
    </source>
</evidence>
<sequence>MKTKLNHCTNRAWPEDLEDLEDLQFLLTSYGEGVWEIADQLDEEDRESFLEWEEVRRLDRESRERWRRVLGLDGGEETAAGYYY</sequence>
<name>U1HNP7_ENDPU</name>
<dbReference type="EMBL" id="KE721153">
    <property type="protein sequence ID" value="ERF72000.1"/>
    <property type="molecule type" value="Genomic_DNA"/>
</dbReference>